<dbReference type="SMART" id="SM00205">
    <property type="entry name" value="THN"/>
    <property type="match status" value="1"/>
</dbReference>
<proteinExistence type="predicted"/>
<dbReference type="GO" id="GO:0006952">
    <property type="term" value="P:defense response"/>
    <property type="evidence" value="ECO:0007669"/>
    <property type="project" value="UniProtKB-KW"/>
</dbReference>
<evidence type="ECO:0000313" key="2">
    <source>
        <dbReference type="EnsemblPlants" id="EMT11737"/>
    </source>
</evidence>
<dbReference type="InterPro" id="IPR001938">
    <property type="entry name" value="Thaumatin"/>
</dbReference>
<dbReference type="Pfam" id="PF00314">
    <property type="entry name" value="Thaumatin"/>
    <property type="match status" value="1"/>
</dbReference>
<organism evidence="2">
    <name type="scientific">Aegilops tauschii</name>
    <name type="common">Tausch's goatgrass</name>
    <name type="synonym">Aegilops squarrosa</name>
    <dbReference type="NCBI Taxonomy" id="37682"/>
    <lineage>
        <taxon>Eukaryota</taxon>
        <taxon>Viridiplantae</taxon>
        <taxon>Streptophyta</taxon>
        <taxon>Embryophyta</taxon>
        <taxon>Tracheophyta</taxon>
        <taxon>Spermatophyta</taxon>
        <taxon>Magnoliopsida</taxon>
        <taxon>Liliopsida</taxon>
        <taxon>Poales</taxon>
        <taxon>Poaceae</taxon>
        <taxon>BOP clade</taxon>
        <taxon>Pooideae</taxon>
        <taxon>Triticodae</taxon>
        <taxon>Triticeae</taxon>
        <taxon>Triticinae</taxon>
        <taxon>Aegilops</taxon>
    </lineage>
</organism>
<keyword evidence="1" id="KW-0611">Plant defense</keyword>
<accession>M8B4U8</accession>
<dbReference type="InterPro" id="IPR037176">
    <property type="entry name" value="Osmotin/thaumatin-like_sf"/>
</dbReference>
<dbReference type="OMA" id="CPDANHR"/>
<dbReference type="EnsemblPlants" id="EMT11737">
    <property type="protein sequence ID" value="EMT11737"/>
    <property type="gene ID" value="F775_25413"/>
</dbReference>
<sequence length="135" mass="14447">MATPAFISPPLVFLLLLVSFTACTDATVFFIKNQCPFTFVKNATDGRIWARTRCSFDPSTGRGGCETGDCDGVLLCVVARKPSMTLAEFTIGYGGAPGRYDISVAYGFNVPMDLSCSDANVIRCRDADCPDGIHG</sequence>
<dbReference type="PROSITE" id="PS51367">
    <property type="entry name" value="THAUMATIN_2"/>
    <property type="match status" value="1"/>
</dbReference>
<protein>
    <recommendedName>
        <fullName evidence="3">Thaumatin-like protein</fullName>
    </recommendedName>
</protein>
<dbReference type="AlphaFoldDB" id="M8B4U8"/>
<evidence type="ECO:0008006" key="3">
    <source>
        <dbReference type="Google" id="ProtNLM"/>
    </source>
</evidence>
<dbReference type="PIRSF" id="PIRSF002703">
    <property type="entry name" value="Thaumatin"/>
    <property type="match status" value="1"/>
</dbReference>
<reference evidence="2" key="1">
    <citation type="submission" date="2015-06" db="UniProtKB">
        <authorList>
            <consortium name="EnsemblPlants"/>
        </authorList>
    </citation>
    <scope>IDENTIFICATION</scope>
</reference>
<dbReference type="SUPFAM" id="SSF49870">
    <property type="entry name" value="Osmotin, thaumatin-like protein"/>
    <property type="match status" value="1"/>
</dbReference>
<evidence type="ECO:0000256" key="1">
    <source>
        <dbReference type="ARBA" id="ARBA00022821"/>
    </source>
</evidence>
<dbReference type="PANTHER" id="PTHR31048">
    <property type="entry name" value="OS03G0233200 PROTEIN"/>
    <property type="match status" value="1"/>
</dbReference>
<dbReference type="Gene3D" id="2.60.110.10">
    <property type="entry name" value="Thaumatin"/>
    <property type="match status" value="1"/>
</dbReference>
<name>M8B4U8_AEGTA</name>
<dbReference type="PROSITE" id="PS00316">
    <property type="entry name" value="THAUMATIN_1"/>
    <property type="match status" value="1"/>
</dbReference>
<dbReference type="InterPro" id="IPR017949">
    <property type="entry name" value="Thaumatin_CS"/>
</dbReference>